<feature type="transmembrane region" description="Helical" evidence="10">
    <location>
        <begin position="352"/>
        <end position="371"/>
    </location>
</feature>
<comment type="caution">
    <text evidence="11">The sequence shown here is derived from an EMBL/GenBank/DDBJ whole genome shotgun (WGS) entry which is preliminary data.</text>
</comment>
<feature type="transmembrane region" description="Helical" evidence="10">
    <location>
        <begin position="401"/>
        <end position="420"/>
    </location>
</feature>
<dbReference type="GO" id="GO:0008360">
    <property type="term" value="P:regulation of cell shape"/>
    <property type="evidence" value="ECO:0007669"/>
    <property type="project" value="UniProtKB-KW"/>
</dbReference>
<evidence type="ECO:0000256" key="6">
    <source>
        <dbReference type="ARBA" id="ARBA00022989"/>
    </source>
</evidence>
<keyword evidence="4" id="KW-0133">Cell shape</keyword>
<evidence type="ECO:0000256" key="3">
    <source>
        <dbReference type="ARBA" id="ARBA00022692"/>
    </source>
</evidence>
<dbReference type="Proteomes" id="UP000318199">
    <property type="component" value="Unassembled WGS sequence"/>
</dbReference>
<feature type="transmembrane region" description="Helical" evidence="10">
    <location>
        <begin position="49"/>
        <end position="70"/>
    </location>
</feature>
<evidence type="ECO:0008006" key="13">
    <source>
        <dbReference type="Google" id="ProtNLM"/>
    </source>
</evidence>
<sequence length="486" mass="49173">MFLRAGMVSLIFLLASRVLGLLRESGLAGAFGATAAGDLAVLMLSLPDWVAGVLASGALAYVLLPAWARHAPAQVAAAQRRVALRLLAAGLALAVAAVLLQGAVLRALVPGLPADLQAEGRQALFWNALAIPPALLAALWATRLQHEKDFAGLYGGNIAFNLVIVAALAGLAATAGGNATMAILGLGIALLAAMGARAAWQLLRLRRFRAAAVSPPIPSVPLPSFPLWAWAIASAGLPLALPFVARSLASHEGAGALATFNYAWKLVELPLLLAVQLVATLALGPIAQAWSTVPPAPDAAAVVRRALALAWTLACASAAGIAVAAPALAQLLFGWGRMDEAALAHMAAWARIGSWGLLPQALTAVGLAVLAAQSRMRAAALAHAVALGLLLLGGAHDGAGLMLWLNALSAGISLAVLAAAGRAVFTWLPWRALASAGGVLLLVHLAVSAAWLSGVPAQLAAGAAAAAAVLLAAWAASPDVRMALRR</sequence>
<comment type="similarity">
    <text evidence="9">Belongs to the MurJ/MviN family.</text>
</comment>
<dbReference type="PANTHER" id="PTHR47019">
    <property type="entry name" value="LIPID II FLIPPASE MURJ"/>
    <property type="match status" value="1"/>
</dbReference>
<keyword evidence="2" id="KW-1003">Cell membrane</keyword>
<feature type="transmembrane region" description="Helical" evidence="10">
    <location>
        <begin position="82"/>
        <end position="104"/>
    </location>
</feature>
<feature type="transmembrane region" description="Helical" evidence="10">
    <location>
        <begin position="308"/>
        <end position="332"/>
    </location>
</feature>
<dbReference type="PANTHER" id="PTHR47019:SF1">
    <property type="entry name" value="LIPID II FLIPPASE MURJ"/>
    <property type="match status" value="1"/>
</dbReference>
<evidence type="ECO:0000256" key="7">
    <source>
        <dbReference type="ARBA" id="ARBA00023136"/>
    </source>
</evidence>
<keyword evidence="3 10" id="KW-0812">Transmembrane</keyword>
<dbReference type="InterPro" id="IPR051050">
    <property type="entry name" value="Lipid_II_flippase_MurJ/MviN"/>
</dbReference>
<dbReference type="RefSeq" id="WP_145895098.1">
    <property type="nucleotide sequence ID" value="NZ_VOBQ01000017.1"/>
</dbReference>
<feature type="transmembrane region" description="Helical" evidence="10">
    <location>
        <begin position="179"/>
        <end position="200"/>
    </location>
</feature>
<comment type="function">
    <text evidence="8">Involved in peptidoglycan biosynthesis. Transports lipid-linked peptidoglycan precursors from the inner to the outer leaflet of the cytoplasmic membrane.</text>
</comment>
<dbReference type="GO" id="GO:0005886">
    <property type="term" value="C:plasma membrane"/>
    <property type="evidence" value="ECO:0007669"/>
    <property type="project" value="UniProtKB-SubCell"/>
</dbReference>
<evidence type="ECO:0000256" key="8">
    <source>
        <dbReference type="ARBA" id="ARBA00060041"/>
    </source>
</evidence>
<evidence type="ECO:0000256" key="2">
    <source>
        <dbReference type="ARBA" id="ARBA00022475"/>
    </source>
</evidence>
<evidence type="ECO:0000256" key="5">
    <source>
        <dbReference type="ARBA" id="ARBA00022984"/>
    </source>
</evidence>
<keyword evidence="12" id="KW-1185">Reference proteome</keyword>
<dbReference type="GO" id="GO:0034204">
    <property type="term" value="P:lipid translocation"/>
    <property type="evidence" value="ECO:0007669"/>
    <property type="project" value="TreeGrafter"/>
</dbReference>
<dbReference type="EMBL" id="VOBQ01000017">
    <property type="protein sequence ID" value="TWO68946.1"/>
    <property type="molecule type" value="Genomic_DNA"/>
</dbReference>
<evidence type="ECO:0000313" key="11">
    <source>
        <dbReference type="EMBL" id="TWO68946.1"/>
    </source>
</evidence>
<dbReference type="Pfam" id="PF03023">
    <property type="entry name" value="MurJ"/>
    <property type="match status" value="1"/>
</dbReference>
<dbReference type="InterPro" id="IPR004268">
    <property type="entry name" value="MurJ"/>
</dbReference>
<evidence type="ECO:0000256" key="10">
    <source>
        <dbReference type="SAM" id="Phobius"/>
    </source>
</evidence>
<feature type="transmembrane region" description="Helical" evidence="10">
    <location>
        <begin position="124"/>
        <end position="141"/>
    </location>
</feature>
<gene>
    <name evidence="11" type="ORF">FN976_21370</name>
</gene>
<reference evidence="11 12" key="1">
    <citation type="submission" date="2019-07" db="EMBL/GenBank/DDBJ databases">
        <title>Caenimonas sedimenti sp. nov., isolated from activated sludge.</title>
        <authorList>
            <person name="Xu J."/>
        </authorList>
    </citation>
    <scope>NUCLEOTIDE SEQUENCE [LARGE SCALE GENOMIC DNA]</scope>
    <source>
        <strain evidence="11 12">HX-9-20</strain>
    </source>
</reference>
<accession>A0A562ZKT0</accession>
<feature type="transmembrane region" description="Helical" evidence="10">
    <location>
        <begin position="378"/>
        <end position="395"/>
    </location>
</feature>
<feature type="transmembrane region" description="Helical" evidence="10">
    <location>
        <begin position="432"/>
        <end position="451"/>
    </location>
</feature>
<comment type="subcellular location">
    <subcellularLocation>
        <location evidence="1">Cell membrane</location>
        <topology evidence="1">Multi-pass membrane protein</topology>
    </subcellularLocation>
</comment>
<name>A0A562ZKT0_9BURK</name>
<evidence type="ECO:0000256" key="1">
    <source>
        <dbReference type="ARBA" id="ARBA00004651"/>
    </source>
</evidence>
<feature type="transmembrane region" description="Helical" evidence="10">
    <location>
        <begin position="457"/>
        <end position="476"/>
    </location>
</feature>
<evidence type="ECO:0000313" key="12">
    <source>
        <dbReference type="Proteomes" id="UP000318199"/>
    </source>
</evidence>
<evidence type="ECO:0000256" key="4">
    <source>
        <dbReference type="ARBA" id="ARBA00022960"/>
    </source>
</evidence>
<feature type="transmembrane region" description="Helical" evidence="10">
    <location>
        <begin position="153"/>
        <end position="173"/>
    </location>
</feature>
<protein>
    <recommendedName>
        <fullName evidence="13">Virulence factor MviN</fullName>
    </recommendedName>
</protein>
<keyword evidence="6 10" id="KW-1133">Transmembrane helix</keyword>
<organism evidence="11 12">
    <name type="scientific">Caenimonas sedimenti</name>
    <dbReference type="NCBI Taxonomy" id="2596921"/>
    <lineage>
        <taxon>Bacteria</taxon>
        <taxon>Pseudomonadati</taxon>
        <taxon>Pseudomonadota</taxon>
        <taxon>Betaproteobacteria</taxon>
        <taxon>Burkholderiales</taxon>
        <taxon>Comamonadaceae</taxon>
        <taxon>Caenimonas</taxon>
    </lineage>
</organism>
<proteinExistence type="inferred from homology"/>
<dbReference type="GO" id="GO:0015648">
    <property type="term" value="F:lipid-linked peptidoglycan transporter activity"/>
    <property type="evidence" value="ECO:0007669"/>
    <property type="project" value="TreeGrafter"/>
</dbReference>
<keyword evidence="5" id="KW-0573">Peptidoglycan synthesis</keyword>
<dbReference type="AlphaFoldDB" id="A0A562ZKT0"/>
<evidence type="ECO:0000256" key="9">
    <source>
        <dbReference type="ARBA" id="ARBA00061532"/>
    </source>
</evidence>
<dbReference type="GO" id="GO:0009252">
    <property type="term" value="P:peptidoglycan biosynthetic process"/>
    <property type="evidence" value="ECO:0007669"/>
    <property type="project" value="UniProtKB-KW"/>
</dbReference>
<dbReference type="OrthoDB" id="8808402at2"/>
<keyword evidence="7 10" id="KW-0472">Membrane</keyword>